<reference evidence="1" key="1">
    <citation type="submission" date="2021-03" db="EMBL/GenBank/DDBJ databases">
        <title>Draft genome sequence of rust myrtle Austropuccinia psidii MF-1, a brazilian biotype.</title>
        <authorList>
            <person name="Quecine M.C."/>
            <person name="Pachon D.M.R."/>
            <person name="Bonatelli M.L."/>
            <person name="Correr F.H."/>
            <person name="Franceschini L.M."/>
            <person name="Leite T.F."/>
            <person name="Margarido G.R.A."/>
            <person name="Almeida C.A."/>
            <person name="Ferrarezi J.A."/>
            <person name="Labate C.A."/>
        </authorList>
    </citation>
    <scope>NUCLEOTIDE SEQUENCE</scope>
    <source>
        <strain evidence="1">MF-1</strain>
    </source>
</reference>
<dbReference type="AlphaFoldDB" id="A0A9Q3DQ94"/>
<protein>
    <submittedName>
        <fullName evidence="1">Uncharacterized protein</fullName>
    </submittedName>
</protein>
<name>A0A9Q3DQ94_9BASI</name>
<dbReference type="EMBL" id="AVOT02020350">
    <property type="protein sequence ID" value="MBW0508486.1"/>
    <property type="molecule type" value="Genomic_DNA"/>
</dbReference>
<sequence>MKSKSKHLDKPESLENEARRLAEDWRWDAKEMDEFAAMLKGKDRDKMPKLVEDKSSKLTPDQSRWGILEHDEQARKTAMPLPNLGEWIVKVKWKIMSMCVNKRFFNHSMSKCSAVAVYQPRPFGPNNIPPPRFDHLDWIYQNDMAAFGNFAATCPQTFTQGFRVLQTFSRGFIARIKESDLNPVPVLGFIKNCSNCLVASGIIQNPRTGMESLVVVPCFRMAANQRVGRAGCVAPQKCF</sequence>
<dbReference type="Proteomes" id="UP000765509">
    <property type="component" value="Unassembled WGS sequence"/>
</dbReference>
<organism evidence="1 2">
    <name type="scientific">Austropuccinia psidii MF-1</name>
    <dbReference type="NCBI Taxonomy" id="1389203"/>
    <lineage>
        <taxon>Eukaryota</taxon>
        <taxon>Fungi</taxon>
        <taxon>Dikarya</taxon>
        <taxon>Basidiomycota</taxon>
        <taxon>Pucciniomycotina</taxon>
        <taxon>Pucciniomycetes</taxon>
        <taxon>Pucciniales</taxon>
        <taxon>Sphaerophragmiaceae</taxon>
        <taxon>Austropuccinia</taxon>
    </lineage>
</organism>
<comment type="caution">
    <text evidence="1">The sequence shown here is derived from an EMBL/GenBank/DDBJ whole genome shotgun (WGS) entry which is preliminary data.</text>
</comment>
<evidence type="ECO:0000313" key="2">
    <source>
        <dbReference type="Proteomes" id="UP000765509"/>
    </source>
</evidence>
<keyword evidence="2" id="KW-1185">Reference proteome</keyword>
<evidence type="ECO:0000313" key="1">
    <source>
        <dbReference type="EMBL" id="MBW0508486.1"/>
    </source>
</evidence>
<gene>
    <name evidence="1" type="ORF">O181_048201</name>
</gene>
<proteinExistence type="predicted"/>
<accession>A0A9Q3DQ94</accession>